<gene>
    <name evidence="1" type="ORF">M8818_005215</name>
</gene>
<name>A0ACC3S9W5_9PEZI</name>
<comment type="caution">
    <text evidence="1">The sequence shown here is derived from an EMBL/GenBank/DDBJ whole genome shotgun (WGS) entry which is preliminary data.</text>
</comment>
<dbReference type="Proteomes" id="UP001320706">
    <property type="component" value="Unassembled WGS sequence"/>
</dbReference>
<evidence type="ECO:0000313" key="1">
    <source>
        <dbReference type="EMBL" id="KAK8203568.1"/>
    </source>
</evidence>
<reference evidence="1" key="1">
    <citation type="submission" date="2024-02" db="EMBL/GenBank/DDBJ databases">
        <title>Metagenome Assembled Genome of Zalaria obscura JY119.</title>
        <authorList>
            <person name="Vighnesh L."/>
            <person name="Jagadeeshwari U."/>
            <person name="Venkata Ramana C."/>
            <person name="Sasikala C."/>
        </authorList>
    </citation>
    <scope>NUCLEOTIDE SEQUENCE</scope>
    <source>
        <strain evidence="1">JY119</strain>
    </source>
</reference>
<evidence type="ECO:0000313" key="2">
    <source>
        <dbReference type="Proteomes" id="UP001320706"/>
    </source>
</evidence>
<organism evidence="1 2">
    <name type="scientific">Zalaria obscura</name>
    <dbReference type="NCBI Taxonomy" id="2024903"/>
    <lineage>
        <taxon>Eukaryota</taxon>
        <taxon>Fungi</taxon>
        <taxon>Dikarya</taxon>
        <taxon>Ascomycota</taxon>
        <taxon>Pezizomycotina</taxon>
        <taxon>Dothideomycetes</taxon>
        <taxon>Dothideomycetidae</taxon>
        <taxon>Dothideales</taxon>
        <taxon>Zalariaceae</taxon>
        <taxon>Zalaria</taxon>
    </lineage>
</organism>
<sequence length="521" mass="57170">MHDLRHPSPTLAAYDAEKGDAVTHLERLDTKDEELINDARIDAFTPEEQRKIIRRIDTRLVLTLGFLYCVSLMDRTNTGIAVVAGMGVDLVLIGSRYSIIVLVFFITYVLLQPPATVLMRKVGPRAFLPTITVLWGATMIGMGFVRTWTQMIPLRLVLGIFEAGFFPGCAYLLSCWYPRYELQKRNAVFYLIGSMASAFSGILAYGFSQMSGLGLGSGLGQHHGPTKEDPTAPVYQDGGLSGWRWIFIMQGVITCLLGLAAYVLIVDFPELSSNTFLLKFLTPEESRFVVARIEKDRHDAIPEAFNWAKYLRNGADLKVWGFAALFGLSTTCTYAIAYFLPIILEEGMGFSVAAAQCLIAPPYVLAAVVMFAFAWYGDKWHIRSPFIIFNGALCLLGLALLGFVTNVGVRYFGVFLAVCACNANVPAVLTWQANNIRGQWKRAFCSASLVGAGGIGGIIGGTVFRSQDAPQYKPGMYATMIASALIVVISAALDVKFWRANRRAEAGGKVIEGLAGFRYTL</sequence>
<keyword evidence="2" id="KW-1185">Reference proteome</keyword>
<protein>
    <submittedName>
        <fullName evidence="1">Uncharacterized protein</fullName>
    </submittedName>
</protein>
<proteinExistence type="predicted"/>
<accession>A0ACC3S9W5</accession>
<dbReference type="EMBL" id="JAMKPW020000029">
    <property type="protein sequence ID" value="KAK8203568.1"/>
    <property type="molecule type" value="Genomic_DNA"/>
</dbReference>